<comment type="similarity">
    <text evidence="1">Belongs to the bacterial solute-binding protein 3 family.</text>
</comment>
<dbReference type="Gene3D" id="3.40.190.10">
    <property type="entry name" value="Periplasmic binding protein-like II"/>
    <property type="match status" value="2"/>
</dbReference>
<keyword evidence="6" id="KW-1185">Reference proteome</keyword>
<protein>
    <submittedName>
        <fullName evidence="5">Amino acid ABC transporter substrate-binding protein, PAAT family</fullName>
    </submittedName>
</protein>
<accession>A0A1H2RAC5</accession>
<dbReference type="PANTHER" id="PTHR35936">
    <property type="entry name" value="MEMBRANE-BOUND LYTIC MUREIN TRANSGLYCOSYLASE F"/>
    <property type="match status" value="1"/>
</dbReference>
<keyword evidence="2 3" id="KW-0732">Signal</keyword>
<reference evidence="6" key="1">
    <citation type="submission" date="2016-10" db="EMBL/GenBank/DDBJ databases">
        <authorList>
            <person name="Varghese N."/>
            <person name="Submissions S."/>
        </authorList>
    </citation>
    <scope>NUCLEOTIDE SEQUENCE [LARGE SCALE GENOMIC DNA]</scope>
    <source>
        <strain evidence="6">NRRL B-59562</strain>
    </source>
</reference>
<proteinExistence type="inferred from homology"/>
<sequence length="255" mass="28914">MKQCLADQWPFRAFRATLLLGSLLCAGLAPADPLRLVANAWAPYTDHRLLNNGLASDLVSTALRRAGYDSEYVEVPWARAIRGLQQDQYDVVISAWYSEERAAYGAFSAPYLSNRVRLLERKGSDISFQRIQDLYPYSIAVVRDYAYDPAFDTDEKLKRVPVRSFEVAANMLAAGRVDLAVEDEYAAGFHFSRSLRSLRAGLEFLSPPLSENGLHILVRRSLENYAEIIEGFDRAIEEMKADGSYERLIDRHQLR</sequence>
<feature type="domain" description="Solute-binding protein family 3/N-terminal" evidence="4">
    <location>
        <begin position="37"/>
        <end position="255"/>
    </location>
</feature>
<dbReference type="SUPFAM" id="SSF53850">
    <property type="entry name" value="Periplasmic binding protein-like II"/>
    <property type="match status" value="1"/>
</dbReference>
<dbReference type="EMBL" id="FNNU01000001">
    <property type="protein sequence ID" value="SDW16382.1"/>
    <property type="molecule type" value="Genomic_DNA"/>
</dbReference>
<dbReference type="AlphaFoldDB" id="A0A1H2RAC5"/>
<dbReference type="InterPro" id="IPR001638">
    <property type="entry name" value="Solute-binding_3/MltF_N"/>
</dbReference>
<evidence type="ECO:0000256" key="1">
    <source>
        <dbReference type="ARBA" id="ARBA00010333"/>
    </source>
</evidence>
<dbReference type="RefSeq" id="WP_090223966.1">
    <property type="nucleotide sequence ID" value="NZ_FNNU01000001.1"/>
</dbReference>
<dbReference type="PANTHER" id="PTHR35936:SF25">
    <property type="entry name" value="ABC TRANSPORTER SUBSTRATE-BINDING PROTEIN"/>
    <property type="match status" value="1"/>
</dbReference>
<evidence type="ECO:0000259" key="4">
    <source>
        <dbReference type="SMART" id="SM00062"/>
    </source>
</evidence>
<dbReference type="OrthoDB" id="5562041at2"/>
<dbReference type="Pfam" id="PF00497">
    <property type="entry name" value="SBP_bac_3"/>
    <property type="match status" value="1"/>
</dbReference>
<evidence type="ECO:0000313" key="6">
    <source>
        <dbReference type="Proteomes" id="UP000243778"/>
    </source>
</evidence>
<evidence type="ECO:0000256" key="2">
    <source>
        <dbReference type="ARBA" id="ARBA00022729"/>
    </source>
</evidence>
<evidence type="ECO:0000313" key="5">
    <source>
        <dbReference type="EMBL" id="SDW16382.1"/>
    </source>
</evidence>
<dbReference type="STRING" id="1007099.SAMN05216287_0288"/>
<feature type="chain" id="PRO_5017184095" evidence="3">
    <location>
        <begin position="32"/>
        <end position="255"/>
    </location>
</feature>
<name>A0A1H2RAC5_9PSED</name>
<gene>
    <name evidence="5" type="ORF">SAMN05216287_0288</name>
</gene>
<feature type="signal peptide" evidence="3">
    <location>
        <begin position="1"/>
        <end position="31"/>
    </location>
</feature>
<dbReference type="SMART" id="SM00062">
    <property type="entry name" value="PBPb"/>
    <property type="match status" value="1"/>
</dbReference>
<organism evidence="5 6">
    <name type="scientific">Pseudomonas kuykendallii</name>
    <dbReference type="NCBI Taxonomy" id="1007099"/>
    <lineage>
        <taxon>Bacteria</taxon>
        <taxon>Pseudomonadati</taxon>
        <taxon>Pseudomonadota</taxon>
        <taxon>Gammaproteobacteria</taxon>
        <taxon>Pseudomonadales</taxon>
        <taxon>Pseudomonadaceae</taxon>
        <taxon>Pseudomonas</taxon>
    </lineage>
</organism>
<evidence type="ECO:0000256" key="3">
    <source>
        <dbReference type="SAM" id="SignalP"/>
    </source>
</evidence>
<dbReference type="Proteomes" id="UP000243778">
    <property type="component" value="Unassembled WGS sequence"/>
</dbReference>